<dbReference type="AlphaFoldDB" id="A0A4Y8SP26"/>
<evidence type="ECO:0008006" key="5">
    <source>
        <dbReference type="Google" id="ProtNLM"/>
    </source>
</evidence>
<protein>
    <recommendedName>
        <fullName evidence="5">M50 family peptidase</fullName>
    </recommendedName>
</protein>
<dbReference type="EMBL" id="SOZE01000001">
    <property type="protein sequence ID" value="TFF40823.1"/>
    <property type="molecule type" value="Genomic_DNA"/>
</dbReference>
<dbReference type="RefSeq" id="WP_133229663.1">
    <property type="nucleotide sequence ID" value="NZ_SOZE01000001.1"/>
</dbReference>
<comment type="caution">
    <text evidence="3">The sequence shown here is derived from an EMBL/GenBank/DDBJ whole genome shotgun (WGS) entry which is preliminary data.</text>
</comment>
<keyword evidence="1" id="KW-1133">Transmembrane helix</keyword>
<dbReference type="Proteomes" id="UP000297540">
    <property type="component" value="Unassembled WGS sequence"/>
</dbReference>
<feature type="transmembrane region" description="Helical" evidence="1">
    <location>
        <begin position="130"/>
        <end position="149"/>
    </location>
</feature>
<name>A0A4Y8SP26_9SPHI</name>
<feature type="signal peptide" evidence="2">
    <location>
        <begin position="1"/>
        <end position="21"/>
    </location>
</feature>
<evidence type="ECO:0000256" key="1">
    <source>
        <dbReference type="SAM" id="Phobius"/>
    </source>
</evidence>
<evidence type="ECO:0000313" key="3">
    <source>
        <dbReference type="EMBL" id="TFF40823.1"/>
    </source>
</evidence>
<sequence length="231" mass="25822">MKIPFTWQYCLAFMAFVFVFGQLHETAHLTAAYFVCGQPGIQRDFNLWTLSVGCENSTYAYVPTIFGPVFSYVCMWIGFFMLRTDNKRLWPAAFLLVVGNVAFARVLTAALGGGDETTVLKALLAVQPIWFIKALGFVLVFSLAFPPLYMVYKRLANKHRVGVLAAFCVLPLIIMMLYEFILLGKVIEAGVLPQAHFLGIADFIYVHTALMAVVVFIFRKTLFGASSKSLT</sequence>
<proteinExistence type="predicted"/>
<organism evidence="3 4">
    <name type="scientific">Mucilaginibacter psychrotolerans</name>
    <dbReference type="NCBI Taxonomy" id="1524096"/>
    <lineage>
        <taxon>Bacteria</taxon>
        <taxon>Pseudomonadati</taxon>
        <taxon>Bacteroidota</taxon>
        <taxon>Sphingobacteriia</taxon>
        <taxon>Sphingobacteriales</taxon>
        <taxon>Sphingobacteriaceae</taxon>
        <taxon>Mucilaginibacter</taxon>
    </lineage>
</organism>
<feature type="transmembrane region" description="Helical" evidence="1">
    <location>
        <begin position="161"/>
        <end position="183"/>
    </location>
</feature>
<feature type="transmembrane region" description="Helical" evidence="1">
    <location>
        <begin position="61"/>
        <end position="82"/>
    </location>
</feature>
<keyword evidence="1" id="KW-0472">Membrane</keyword>
<keyword evidence="1" id="KW-0812">Transmembrane</keyword>
<reference evidence="3 4" key="1">
    <citation type="journal article" date="2017" name="Int. J. Syst. Evol. Microbiol.">
        <title>Mucilaginibacterpsychrotolerans sp. nov., isolated from peatlands.</title>
        <authorList>
            <person name="Deng Y."/>
            <person name="Shen L."/>
            <person name="Xu B."/>
            <person name="Liu Y."/>
            <person name="Gu Z."/>
            <person name="Liu H."/>
            <person name="Zhou Y."/>
        </authorList>
    </citation>
    <scope>NUCLEOTIDE SEQUENCE [LARGE SCALE GENOMIC DNA]</scope>
    <source>
        <strain evidence="3 4">NH7-4</strain>
    </source>
</reference>
<evidence type="ECO:0000313" key="4">
    <source>
        <dbReference type="Proteomes" id="UP000297540"/>
    </source>
</evidence>
<feature type="chain" id="PRO_5021262864" description="M50 family peptidase" evidence="2">
    <location>
        <begin position="22"/>
        <end position="231"/>
    </location>
</feature>
<evidence type="ECO:0000256" key="2">
    <source>
        <dbReference type="SAM" id="SignalP"/>
    </source>
</evidence>
<feature type="transmembrane region" description="Helical" evidence="1">
    <location>
        <begin position="195"/>
        <end position="218"/>
    </location>
</feature>
<dbReference type="OrthoDB" id="667077at2"/>
<keyword evidence="4" id="KW-1185">Reference proteome</keyword>
<gene>
    <name evidence="3" type="ORF">E2R66_01195</name>
</gene>
<keyword evidence="2" id="KW-0732">Signal</keyword>
<feature type="transmembrane region" description="Helical" evidence="1">
    <location>
        <begin position="89"/>
        <end position="110"/>
    </location>
</feature>
<accession>A0A4Y8SP26</accession>